<evidence type="ECO:0000313" key="1">
    <source>
        <dbReference type="EMBL" id="ETI51480.1"/>
    </source>
</evidence>
<reference evidence="1 2" key="1">
    <citation type="submission" date="2013-11" db="EMBL/GenBank/DDBJ databases">
        <title>The Genome Sequence of Phytophthora parasitica P1569.</title>
        <authorList>
            <consortium name="The Broad Institute Genomics Platform"/>
            <person name="Russ C."/>
            <person name="Tyler B."/>
            <person name="Panabieres F."/>
            <person name="Shan W."/>
            <person name="Tripathy S."/>
            <person name="Grunwald N."/>
            <person name="Machado M."/>
            <person name="Johnson C.S."/>
            <person name="Arredondo F."/>
            <person name="Hong C."/>
            <person name="Coffey M."/>
            <person name="Young S.K."/>
            <person name="Zeng Q."/>
            <person name="Gargeya S."/>
            <person name="Fitzgerald M."/>
            <person name="Abouelleil A."/>
            <person name="Alvarado L."/>
            <person name="Chapman S.B."/>
            <person name="Gainer-Dewar J."/>
            <person name="Goldberg J."/>
            <person name="Griggs A."/>
            <person name="Gujja S."/>
            <person name="Hansen M."/>
            <person name="Howarth C."/>
            <person name="Imamovic A."/>
            <person name="Ireland A."/>
            <person name="Larimer J."/>
            <person name="McCowan C."/>
            <person name="Murphy C."/>
            <person name="Pearson M."/>
            <person name="Poon T.W."/>
            <person name="Priest M."/>
            <person name="Roberts A."/>
            <person name="Saif S."/>
            <person name="Shea T."/>
            <person name="Sykes S."/>
            <person name="Wortman J."/>
            <person name="Nusbaum C."/>
            <person name="Birren B."/>
        </authorList>
    </citation>
    <scope>NUCLEOTIDE SEQUENCE [LARGE SCALE GENOMIC DNA]</scope>
    <source>
        <strain evidence="1 2">P1569</strain>
    </source>
</reference>
<dbReference type="Proteomes" id="UP000018721">
    <property type="component" value="Unassembled WGS sequence"/>
</dbReference>
<dbReference type="AlphaFoldDB" id="V9FJ16"/>
<organism evidence="1 2">
    <name type="scientific">Phytophthora nicotianae P1569</name>
    <dbReference type="NCBI Taxonomy" id="1317065"/>
    <lineage>
        <taxon>Eukaryota</taxon>
        <taxon>Sar</taxon>
        <taxon>Stramenopiles</taxon>
        <taxon>Oomycota</taxon>
        <taxon>Peronosporomycetes</taxon>
        <taxon>Peronosporales</taxon>
        <taxon>Peronosporaceae</taxon>
        <taxon>Phytophthora</taxon>
    </lineage>
</organism>
<dbReference type="HOGENOM" id="CLU_1091830_0_0_1"/>
<keyword evidence="2" id="KW-1185">Reference proteome</keyword>
<evidence type="ECO:0000313" key="2">
    <source>
        <dbReference type="Proteomes" id="UP000018721"/>
    </source>
</evidence>
<gene>
    <name evidence="1" type="ORF">F443_05157</name>
</gene>
<protein>
    <submittedName>
        <fullName evidence="1">Uncharacterized protein</fullName>
    </submittedName>
</protein>
<dbReference type="EMBL" id="ANIZ01000905">
    <property type="protein sequence ID" value="ETI51480.1"/>
    <property type="molecule type" value="Genomic_DNA"/>
</dbReference>
<sequence length="255" mass="26415">MATSSVASSVAGSSVVMTASAGLGASSGVSTATTGAVLFSIGVSGVIVSSMASAVTSVGLGGYTGGGFTFLGSAGSGAAPKGGVNVAVGAGAVASPPSVWAPPMAAVSAWPTAPSSRPAALDRQYQFSGGAFGMKLDNKPPVMHGSFDLYAVELETFLRRVNVWSGIEDPIGARSSTSDTQFAMMDNIARGAILHGVPTADAELIGHEMNAHEMWTRFGNMQTKREYASYIFARQQLYANKYTHERNMNDWLREM</sequence>
<proteinExistence type="predicted"/>
<accession>V9FJ16</accession>
<name>V9FJ16_PHYNI</name>
<dbReference type="eggNOG" id="ENOG502SWP0">
    <property type="taxonomic scope" value="Eukaryota"/>
</dbReference>
<comment type="caution">
    <text evidence="1">The sequence shown here is derived from an EMBL/GenBank/DDBJ whole genome shotgun (WGS) entry which is preliminary data.</text>
</comment>